<dbReference type="PROSITE" id="PS50112">
    <property type="entry name" value="PAS"/>
    <property type="match status" value="1"/>
</dbReference>
<dbReference type="SUPFAM" id="SSF52172">
    <property type="entry name" value="CheY-like"/>
    <property type="match status" value="1"/>
</dbReference>
<dbReference type="SMART" id="SM00448">
    <property type="entry name" value="REC"/>
    <property type="match status" value="1"/>
</dbReference>
<dbReference type="CDD" id="cd00082">
    <property type="entry name" value="HisKA"/>
    <property type="match status" value="1"/>
</dbReference>
<keyword evidence="4" id="KW-0808">Transferase</keyword>
<feature type="coiled-coil region" evidence="7">
    <location>
        <begin position="379"/>
        <end position="427"/>
    </location>
</feature>
<dbReference type="InterPro" id="IPR005467">
    <property type="entry name" value="His_kinase_dom"/>
</dbReference>
<dbReference type="RefSeq" id="WP_138477995.1">
    <property type="nucleotide sequence ID" value="NZ_PPSW01000002.1"/>
</dbReference>
<dbReference type="SUPFAM" id="SSF55785">
    <property type="entry name" value="PYP-like sensor domain (PAS domain)"/>
    <property type="match status" value="1"/>
</dbReference>
<proteinExistence type="predicted"/>
<feature type="modified residue" description="4-aspartylphosphate" evidence="6">
    <location>
        <position position="179"/>
    </location>
</feature>
<evidence type="ECO:0000256" key="2">
    <source>
        <dbReference type="ARBA" id="ARBA00012438"/>
    </source>
</evidence>
<dbReference type="SUPFAM" id="SSF55874">
    <property type="entry name" value="ATPase domain of HSP90 chaperone/DNA topoisomerase II/histidine kinase"/>
    <property type="match status" value="1"/>
</dbReference>
<feature type="domain" description="PAS" evidence="10">
    <location>
        <begin position="270"/>
        <end position="334"/>
    </location>
</feature>
<keyword evidence="7" id="KW-0175">Coiled coil</keyword>
<dbReference type="InterPro" id="IPR003661">
    <property type="entry name" value="HisK_dim/P_dom"/>
</dbReference>
<sequence>MSNKILIIDSNSVLAMRLKVLFELLGGEVEHIHYRMLNDAFDYNQYGVVAIAHGIPSEYLDSLSVLRAHPKLILLAPKPDNTEHLQVFSQFNRALPNGIVIYPFFANKEITNLLERVLEIGIDSRLVLPKVLLVDHYHERLESLATSLRGAQLQVLTAHCKEEALELAKSNDIDLLISDFNLEQGTGLEVFNALKTVYPHCRCLLFTSRANQVDMMEAIRQGVEDVLIKPFDESELLQSLHKLWQTELLKRHNQELVERLQDTVDALIERDSLLRVIYKHTPDPIMLFSRNGKIIEANDACGELLKLSPEDLPEHSIFELFDTETAVGLKTAIQGVGAHRHFDFELLLPRESGAVPLMGTFTEIDHHGEMAFAVILKNVTQLKKKQQLLEEAKEVLEVEVQARTAQLQKAKDDAEAANQSKSEFLANMSHELRTPMHSILSFARFGLDKLGAGETPVDKLKKYLSRIETSGERLLLLLNNLLDLSKLDAGHFPFNPSNHDLMAIIKTGIEDVAGSAMEKNIQIRVNSPVDKLPLFCDQEQLNQVMRNLLGNALKFSTKDSEIGVAITLVEEKVNIAISDSGVGIPEDELEQVFSKFVQSSKTNSGAGGTGLGLAICKEFILLHKGYICAKNNNNGGATVMIELPLKKQNELMV</sequence>
<dbReference type="SMART" id="SM00387">
    <property type="entry name" value="HATPase_c"/>
    <property type="match status" value="1"/>
</dbReference>
<dbReference type="Pfam" id="PF02518">
    <property type="entry name" value="HATPase_c"/>
    <property type="match status" value="1"/>
</dbReference>
<dbReference type="NCBIfam" id="TIGR00229">
    <property type="entry name" value="sensory_box"/>
    <property type="match status" value="1"/>
</dbReference>
<comment type="catalytic activity">
    <reaction evidence="1">
        <text>ATP + protein L-histidine = ADP + protein N-phospho-L-histidine.</text>
        <dbReference type="EC" id="2.7.13.3"/>
    </reaction>
</comment>
<dbReference type="EMBL" id="PPSW01000002">
    <property type="protein sequence ID" value="TLX48911.1"/>
    <property type="molecule type" value="Genomic_DNA"/>
</dbReference>
<dbReference type="CDD" id="cd00156">
    <property type="entry name" value="REC"/>
    <property type="match status" value="1"/>
</dbReference>
<evidence type="ECO:0000259" key="10">
    <source>
        <dbReference type="PROSITE" id="PS50112"/>
    </source>
</evidence>
<dbReference type="Gene3D" id="3.30.565.10">
    <property type="entry name" value="Histidine kinase-like ATPase, C-terminal domain"/>
    <property type="match status" value="1"/>
</dbReference>
<evidence type="ECO:0000259" key="8">
    <source>
        <dbReference type="PROSITE" id="PS50109"/>
    </source>
</evidence>
<dbReference type="PRINTS" id="PR00344">
    <property type="entry name" value="BCTRLSENSOR"/>
</dbReference>
<dbReference type="OrthoDB" id="9770795at2"/>
<dbReference type="Pfam" id="PF00072">
    <property type="entry name" value="Response_reg"/>
    <property type="match status" value="1"/>
</dbReference>
<evidence type="ECO:0000313" key="11">
    <source>
        <dbReference type="EMBL" id="TLX48911.1"/>
    </source>
</evidence>
<dbReference type="PANTHER" id="PTHR43547">
    <property type="entry name" value="TWO-COMPONENT HISTIDINE KINASE"/>
    <property type="match status" value="1"/>
</dbReference>
<dbReference type="EC" id="2.7.13.3" evidence="2"/>
<keyword evidence="3 6" id="KW-0597">Phosphoprotein</keyword>
<dbReference type="Gene3D" id="1.10.287.130">
    <property type="match status" value="1"/>
</dbReference>
<evidence type="ECO:0000259" key="9">
    <source>
        <dbReference type="PROSITE" id="PS50110"/>
    </source>
</evidence>
<dbReference type="SMART" id="SM00091">
    <property type="entry name" value="PAS"/>
    <property type="match status" value="1"/>
</dbReference>
<dbReference type="SMART" id="SM00388">
    <property type="entry name" value="HisKA"/>
    <property type="match status" value="1"/>
</dbReference>
<dbReference type="PROSITE" id="PS50109">
    <property type="entry name" value="HIS_KIN"/>
    <property type="match status" value="1"/>
</dbReference>
<dbReference type="GO" id="GO:0005886">
    <property type="term" value="C:plasma membrane"/>
    <property type="evidence" value="ECO:0007669"/>
    <property type="project" value="UniProtKB-ARBA"/>
</dbReference>
<keyword evidence="5 11" id="KW-0418">Kinase</keyword>
<dbReference type="InterPro" id="IPR036890">
    <property type="entry name" value="HATPase_C_sf"/>
</dbReference>
<dbReference type="InterPro" id="IPR001789">
    <property type="entry name" value="Sig_transdc_resp-reg_receiver"/>
</dbReference>
<evidence type="ECO:0000256" key="5">
    <source>
        <dbReference type="ARBA" id="ARBA00022777"/>
    </source>
</evidence>
<dbReference type="AlphaFoldDB" id="A0A5R9Q713"/>
<dbReference type="GO" id="GO:0006355">
    <property type="term" value="P:regulation of DNA-templated transcription"/>
    <property type="evidence" value="ECO:0007669"/>
    <property type="project" value="InterPro"/>
</dbReference>
<feature type="domain" description="Response regulatory" evidence="9">
    <location>
        <begin position="130"/>
        <end position="244"/>
    </location>
</feature>
<dbReference type="InterPro" id="IPR013767">
    <property type="entry name" value="PAS_fold"/>
</dbReference>
<dbReference type="Pfam" id="PF00989">
    <property type="entry name" value="PAS"/>
    <property type="match status" value="1"/>
</dbReference>
<dbReference type="FunFam" id="3.30.565.10:FF:000006">
    <property type="entry name" value="Sensor histidine kinase WalK"/>
    <property type="match status" value="1"/>
</dbReference>
<dbReference type="CDD" id="cd00130">
    <property type="entry name" value="PAS"/>
    <property type="match status" value="1"/>
</dbReference>
<reference evidence="11 12" key="1">
    <citation type="submission" date="2018-01" db="EMBL/GenBank/DDBJ databases">
        <title>Co-occurrence of chitin degradation, pigmentation and bioactivity in marine Pseudoalteromonas.</title>
        <authorList>
            <person name="Paulsen S."/>
            <person name="Gram L."/>
            <person name="Machado H."/>
        </authorList>
    </citation>
    <scope>NUCLEOTIDE SEQUENCE [LARGE SCALE GENOMIC DNA]</scope>
    <source>
        <strain evidence="11 12">S3663</strain>
    </source>
</reference>
<evidence type="ECO:0000256" key="6">
    <source>
        <dbReference type="PROSITE-ProRule" id="PRU00169"/>
    </source>
</evidence>
<dbReference type="CDD" id="cd00075">
    <property type="entry name" value="HATPase"/>
    <property type="match status" value="1"/>
</dbReference>
<dbReference type="InterPro" id="IPR000014">
    <property type="entry name" value="PAS"/>
</dbReference>
<evidence type="ECO:0000256" key="1">
    <source>
        <dbReference type="ARBA" id="ARBA00000085"/>
    </source>
</evidence>
<dbReference type="InterPro" id="IPR003594">
    <property type="entry name" value="HATPase_dom"/>
</dbReference>
<protein>
    <recommendedName>
        <fullName evidence="2">histidine kinase</fullName>
        <ecNumber evidence="2">2.7.13.3</ecNumber>
    </recommendedName>
</protein>
<dbReference type="InterPro" id="IPR004358">
    <property type="entry name" value="Sig_transdc_His_kin-like_C"/>
</dbReference>
<dbReference type="Gene3D" id="3.30.450.20">
    <property type="entry name" value="PAS domain"/>
    <property type="match status" value="1"/>
</dbReference>
<dbReference type="PROSITE" id="PS50110">
    <property type="entry name" value="RESPONSE_REGULATORY"/>
    <property type="match status" value="1"/>
</dbReference>
<dbReference type="InterPro" id="IPR011006">
    <property type="entry name" value="CheY-like_superfamily"/>
</dbReference>
<feature type="domain" description="Histidine kinase" evidence="8">
    <location>
        <begin position="427"/>
        <end position="647"/>
    </location>
</feature>
<dbReference type="GO" id="GO:0000155">
    <property type="term" value="F:phosphorelay sensor kinase activity"/>
    <property type="evidence" value="ECO:0007669"/>
    <property type="project" value="InterPro"/>
</dbReference>
<dbReference type="InterPro" id="IPR035965">
    <property type="entry name" value="PAS-like_dom_sf"/>
</dbReference>
<dbReference type="Proteomes" id="UP000309186">
    <property type="component" value="Unassembled WGS sequence"/>
</dbReference>
<dbReference type="PANTHER" id="PTHR43547:SF2">
    <property type="entry name" value="HYBRID SIGNAL TRANSDUCTION HISTIDINE KINASE C"/>
    <property type="match status" value="1"/>
</dbReference>
<dbReference type="InterPro" id="IPR036097">
    <property type="entry name" value="HisK_dim/P_sf"/>
</dbReference>
<dbReference type="Pfam" id="PF00512">
    <property type="entry name" value="HisKA"/>
    <property type="match status" value="1"/>
</dbReference>
<accession>A0A5R9Q713</accession>
<dbReference type="SUPFAM" id="SSF47384">
    <property type="entry name" value="Homodimeric domain of signal transducing histidine kinase"/>
    <property type="match status" value="1"/>
</dbReference>
<gene>
    <name evidence="11" type="ORF">C1E24_01225</name>
</gene>
<organism evidence="11 12">
    <name type="scientific">Pseudoalteromonas phenolica</name>
    <dbReference type="NCBI Taxonomy" id="161398"/>
    <lineage>
        <taxon>Bacteria</taxon>
        <taxon>Pseudomonadati</taxon>
        <taxon>Pseudomonadota</taxon>
        <taxon>Gammaproteobacteria</taxon>
        <taxon>Alteromonadales</taxon>
        <taxon>Pseudoalteromonadaceae</taxon>
        <taxon>Pseudoalteromonas</taxon>
    </lineage>
</organism>
<name>A0A5R9Q713_9GAMM</name>
<evidence type="ECO:0000256" key="4">
    <source>
        <dbReference type="ARBA" id="ARBA00022679"/>
    </source>
</evidence>
<dbReference type="Gene3D" id="3.40.50.2300">
    <property type="match status" value="1"/>
</dbReference>
<comment type="caution">
    <text evidence="11">The sequence shown here is derived from an EMBL/GenBank/DDBJ whole genome shotgun (WGS) entry which is preliminary data.</text>
</comment>
<evidence type="ECO:0000256" key="7">
    <source>
        <dbReference type="SAM" id="Coils"/>
    </source>
</evidence>
<evidence type="ECO:0000256" key="3">
    <source>
        <dbReference type="ARBA" id="ARBA00022553"/>
    </source>
</evidence>
<evidence type="ECO:0000313" key="12">
    <source>
        <dbReference type="Proteomes" id="UP000309186"/>
    </source>
</evidence>